<name>A0A411ZKX1_9FIRM</name>
<dbReference type="RefSeq" id="WP_117976983.1">
    <property type="nucleotide sequence ID" value="NZ_QRST01000022.1"/>
</dbReference>
<reference evidence="1 2" key="1">
    <citation type="submission" date="2018-08" db="EMBL/GenBank/DDBJ databases">
        <title>A genome reference for cultivated species of the human gut microbiota.</title>
        <authorList>
            <person name="Zou Y."/>
            <person name="Xue W."/>
            <person name="Luo G."/>
        </authorList>
    </citation>
    <scope>NUCLEOTIDE SEQUENCE [LARGE SCALE GENOMIC DNA]</scope>
    <source>
        <strain evidence="1 2">AF29-2</strain>
    </source>
</reference>
<evidence type="ECO:0000313" key="1">
    <source>
        <dbReference type="EMBL" id="RGQ03455.1"/>
    </source>
</evidence>
<comment type="caution">
    <text evidence="1">The sequence shown here is derived from an EMBL/GenBank/DDBJ whole genome shotgun (WGS) entry which is preliminary data.</text>
</comment>
<dbReference type="AlphaFoldDB" id="A0A411ZKX1"/>
<dbReference type="EMBL" id="QRST01000022">
    <property type="protein sequence ID" value="RGQ03455.1"/>
    <property type="molecule type" value="Genomic_DNA"/>
</dbReference>
<proteinExistence type="predicted"/>
<dbReference type="Proteomes" id="UP000284662">
    <property type="component" value="Unassembled WGS sequence"/>
</dbReference>
<organism evidence="1 2">
    <name type="scientific">Megamonas rupellensis</name>
    <dbReference type="NCBI Taxonomy" id="491921"/>
    <lineage>
        <taxon>Bacteria</taxon>
        <taxon>Bacillati</taxon>
        <taxon>Bacillota</taxon>
        <taxon>Negativicutes</taxon>
        <taxon>Selenomonadales</taxon>
        <taxon>Selenomonadaceae</taxon>
        <taxon>Megamonas</taxon>
    </lineage>
</organism>
<sequence>MILVKVLKENEYLEEYFENFEKAMLYVSDLAKNYTEYWSARVYEGNMCLFYCNRFIFKPRIDLLPAEFNFSNQEKKIKLIIKKIKDENLIIDAWLNDEQIANNTISSVDFYNRYPERAYLKFKSIKGKDTMMCICDLKNESNNREANYIKNNRKISNTIFELGICTNLLFPFSMYHPTVRMFR</sequence>
<accession>A0A411ZKX1</accession>
<gene>
    <name evidence="1" type="ORF">DWZ11_09595</name>
</gene>
<evidence type="ECO:0000313" key="2">
    <source>
        <dbReference type="Proteomes" id="UP000284662"/>
    </source>
</evidence>
<protein>
    <submittedName>
        <fullName evidence="1">Uncharacterized protein</fullName>
    </submittedName>
</protein>